<keyword evidence="1" id="KW-0560">Oxidoreductase</keyword>
<organism evidence="3 4">
    <name type="scientific">Microbacterium kribbense</name>
    <dbReference type="NCBI Taxonomy" id="433645"/>
    <lineage>
        <taxon>Bacteria</taxon>
        <taxon>Bacillati</taxon>
        <taxon>Actinomycetota</taxon>
        <taxon>Actinomycetes</taxon>
        <taxon>Micrococcales</taxon>
        <taxon>Microbacteriaceae</taxon>
        <taxon>Microbacterium</taxon>
    </lineage>
</organism>
<gene>
    <name evidence="3" type="ORF">GCM10022240_03010</name>
</gene>
<dbReference type="PANTHER" id="PTHR14239">
    <property type="entry name" value="DUDULIN-RELATED"/>
    <property type="match status" value="1"/>
</dbReference>
<evidence type="ECO:0000256" key="1">
    <source>
        <dbReference type="ARBA" id="ARBA00023002"/>
    </source>
</evidence>
<dbReference type="EMBL" id="BAABAF010000001">
    <property type="protein sequence ID" value="GAA3753431.1"/>
    <property type="molecule type" value="Genomic_DNA"/>
</dbReference>
<evidence type="ECO:0000259" key="2">
    <source>
        <dbReference type="Pfam" id="PF03807"/>
    </source>
</evidence>
<comment type="caution">
    <text evidence="3">The sequence shown here is derived from an EMBL/GenBank/DDBJ whole genome shotgun (WGS) entry which is preliminary data.</text>
</comment>
<evidence type="ECO:0000313" key="3">
    <source>
        <dbReference type="EMBL" id="GAA3753431.1"/>
    </source>
</evidence>
<dbReference type="InterPro" id="IPR036291">
    <property type="entry name" value="NAD(P)-bd_dom_sf"/>
</dbReference>
<proteinExistence type="predicted"/>
<dbReference type="Pfam" id="PF03807">
    <property type="entry name" value="F420_oxidored"/>
    <property type="match status" value="1"/>
</dbReference>
<name>A0ABP7G7I9_9MICO</name>
<feature type="domain" description="Pyrroline-5-carboxylate reductase catalytic N-terminal" evidence="2">
    <location>
        <begin position="4"/>
        <end position="91"/>
    </location>
</feature>
<dbReference type="RefSeq" id="WP_344779792.1">
    <property type="nucleotide sequence ID" value="NZ_BAABAF010000001.1"/>
</dbReference>
<dbReference type="Gene3D" id="3.40.50.720">
    <property type="entry name" value="NAD(P)-binding Rossmann-like Domain"/>
    <property type="match status" value="1"/>
</dbReference>
<protein>
    <submittedName>
        <fullName evidence="3">NADPH-dependent F420 reductase</fullName>
    </submittedName>
</protein>
<evidence type="ECO:0000313" key="4">
    <source>
        <dbReference type="Proteomes" id="UP001500540"/>
    </source>
</evidence>
<dbReference type="SUPFAM" id="SSF51735">
    <property type="entry name" value="NAD(P)-binding Rossmann-fold domains"/>
    <property type="match status" value="1"/>
</dbReference>
<dbReference type="PANTHER" id="PTHR14239:SF10">
    <property type="entry name" value="REDUCTASE"/>
    <property type="match status" value="1"/>
</dbReference>
<reference evidence="4" key="1">
    <citation type="journal article" date="2019" name="Int. J. Syst. Evol. Microbiol.">
        <title>The Global Catalogue of Microorganisms (GCM) 10K type strain sequencing project: providing services to taxonomists for standard genome sequencing and annotation.</title>
        <authorList>
            <consortium name="The Broad Institute Genomics Platform"/>
            <consortium name="The Broad Institute Genome Sequencing Center for Infectious Disease"/>
            <person name="Wu L."/>
            <person name="Ma J."/>
        </authorList>
    </citation>
    <scope>NUCLEOTIDE SEQUENCE [LARGE SCALE GENOMIC DNA]</scope>
    <source>
        <strain evidence="4">JCM 16950</strain>
    </source>
</reference>
<dbReference type="InterPro" id="IPR028939">
    <property type="entry name" value="P5C_Rdtase_cat_N"/>
</dbReference>
<dbReference type="Proteomes" id="UP001500540">
    <property type="component" value="Unassembled WGS sequence"/>
</dbReference>
<sequence length="207" mass="20732">MTSISVIGTGNMGSAIAAIMAKGGATVQVVARDAVKAQALAEQVGGTAVAFGESLSGEIVVLALPYPALADVISTYGAQLDGRIVVDVTNPVDFATFDDLTVPADSSAAAELQAAIPAAKVIKAFNTNFAATLQSGEVGGVPTTVVIAGDDDVAKALLTEVVSAGGVTIADAGSLKRARELEAVGFLQMVLAVREQVAWTGGFAVRA</sequence>
<keyword evidence="4" id="KW-1185">Reference proteome</keyword>
<accession>A0ABP7G7I9</accession>
<dbReference type="InterPro" id="IPR051267">
    <property type="entry name" value="STEAP_metalloreductase"/>
</dbReference>